<dbReference type="EMBL" id="PDNA01000055">
    <property type="protein sequence ID" value="PGH18692.1"/>
    <property type="molecule type" value="Genomic_DNA"/>
</dbReference>
<dbReference type="Proteomes" id="UP000224634">
    <property type="component" value="Unassembled WGS sequence"/>
</dbReference>
<evidence type="ECO:0000256" key="1">
    <source>
        <dbReference type="SAM" id="MobiDB-lite"/>
    </source>
</evidence>
<feature type="compositionally biased region" description="Low complexity" evidence="1">
    <location>
        <begin position="141"/>
        <end position="156"/>
    </location>
</feature>
<dbReference type="AlphaFoldDB" id="A0A2B7YCU9"/>
<evidence type="ECO:0008006" key="5">
    <source>
        <dbReference type="Google" id="ProtNLM"/>
    </source>
</evidence>
<keyword evidence="2" id="KW-0732">Signal</keyword>
<reference evidence="3 4" key="1">
    <citation type="submission" date="2017-10" db="EMBL/GenBank/DDBJ databases">
        <title>Comparative genomics in systemic dimorphic fungi from Ajellomycetaceae.</title>
        <authorList>
            <person name="Munoz J.F."/>
            <person name="Mcewen J.G."/>
            <person name="Clay O.K."/>
            <person name="Cuomo C.A."/>
        </authorList>
    </citation>
    <scope>NUCLEOTIDE SEQUENCE [LARGE SCALE GENOMIC DNA]</scope>
    <source>
        <strain evidence="3 4">UAMH7299</strain>
    </source>
</reference>
<name>A0A2B7YCU9_POLH7</name>
<feature type="signal peptide" evidence="2">
    <location>
        <begin position="1"/>
        <end position="18"/>
    </location>
</feature>
<evidence type="ECO:0000313" key="3">
    <source>
        <dbReference type="EMBL" id="PGH18692.1"/>
    </source>
</evidence>
<organism evidence="3 4">
    <name type="scientific">Polytolypa hystricis (strain UAMH7299)</name>
    <dbReference type="NCBI Taxonomy" id="1447883"/>
    <lineage>
        <taxon>Eukaryota</taxon>
        <taxon>Fungi</taxon>
        <taxon>Dikarya</taxon>
        <taxon>Ascomycota</taxon>
        <taxon>Pezizomycotina</taxon>
        <taxon>Eurotiomycetes</taxon>
        <taxon>Eurotiomycetidae</taxon>
        <taxon>Onygenales</taxon>
        <taxon>Onygenales incertae sedis</taxon>
        <taxon>Polytolypa</taxon>
    </lineage>
</organism>
<accession>A0A2B7YCU9</accession>
<evidence type="ECO:0000313" key="4">
    <source>
        <dbReference type="Proteomes" id="UP000224634"/>
    </source>
</evidence>
<proteinExistence type="predicted"/>
<keyword evidence="4" id="KW-1185">Reference proteome</keyword>
<evidence type="ECO:0000256" key="2">
    <source>
        <dbReference type="SAM" id="SignalP"/>
    </source>
</evidence>
<gene>
    <name evidence="3" type="ORF">AJ80_04345</name>
</gene>
<protein>
    <recommendedName>
        <fullName evidence="5">Secreted protein</fullName>
    </recommendedName>
</protein>
<comment type="caution">
    <text evidence="3">The sequence shown here is derived from an EMBL/GenBank/DDBJ whole genome shotgun (WGS) entry which is preliminary data.</text>
</comment>
<sequence length="203" mass="21276">MNMRSLALASLLFASVFAVEWTRLSPNGFREGLSVRQIGLSQAFAPLLEEATRAANCTAAFDASYIACGSQSCFSQGLKEMSVLEVLSVRRQTPAALNLITSLQGNDPKSCTQPIQLVSGIIPTWIPTFTKPGNHTASNYSATATQGTKTSTSTHLSTSTSTALVTVTGSEKPHPTGNGVAKLGVTADVISVVSLLALLTNML</sequence>
<feature type="region of interest" description="Disordered" evidence="1">
    <location>
        <begin position="137"/>
        <end position="156"/>
    </location>
</feature>
<feature type="chain" id="PRO_5012586588" description="Secreted protein" evidence="2">
    <location>
        <begin position="19"/>
        <end position="203"/>
    </location>
</feature>